<keyword evidence="3" id="KW-1185">Reference proteome</keyword>
<gene>
    <name evidence="2" type="ORF">POM88_015837</name>
</gene>
<dbReference type="EMBL" id="JAUIZM010000004">
    <property type="protein sequence ID" value="KAK1387659.1"/>
    <property type="molecule type" value="Genomic_DNA"/>
</dbReference>
<feature type="compositionally biased region" description="Polar residues" evidence="1">
    <location>
        <begin position="63"/>
        <end position="74"/>
    </location>
</feature>
<evidence type="ECO:0000313" key="2">
    <source>
        <dbReference type="EMBL" id="KAK1387659.1"/>
    </source>
</evidence>
<reference evidence="2" key="1">
    <citation type="submission" date="2023-02" db="EMBL/GenBank/DDBJ databases">
        <title>Genome of toxic invasive species Heracleum sosnowskyi carries increased number of genes despite the absence of recent whole-genome duplications.</title>
        <authorList>
            <person name="Schelkunov M."/>
            <person name="Shtratnikova V."/>
            <person name="Makarenko M."/>
            <person name="Klepikova A."/>
            <person name="Omelchenko D."/>
            <person name="Novikova G."/>
            <person name="Obukhova E."/>
            <person name="Bogdanov V."/>
            <person name="Penin A."/>
            <person name="Logacheva M."/>
        </authorList>
    </citation>
    <scope>NUCLEOTIDE SEQUENCE</scope>
    <source>
        <strain evidence="2">Hsosn_3</strain>
        <tissue evidence="2">Leaf</tissue>
    </source>
</reference>
<evidence type="ECO:0000313" key="3">
    <source>
        <dbReference type="Proteomes" id="UP001237642"/>
    </source>
</evidence>
<dbReference type="GO" id="GO:0051301">
    <property type="term" value="P:cell division"/>
    <property type="evidence" value="ECO:0007669"/>
    <property type="project" value="UniProtKB-KW"/>
</dbReference>
<feature type="region of interest" description="Disordered" evidence="1">
    <location>
        <begin position="40"/>
        <end position="89"/>
    </location>
</feature>
<reference evidence="2" key="2">
    <citation type="submission" date="2023-05" db="EMBL/GenBank/DDBJ databases">
        <authorList>
            <person name="Schelkunov M.I."/>
        </authorList>
    </citation>
    <scope>NUCLEOTIDE SEQUENCE</scope>
    <source>
        <strain evidence="2">Hsosn_3</strain>
        <tissue evidence="2">Leaf</tissue>
    </source>
</reference>
<accession>A0AAD8IMD7</accession>
<keyword evidence="2" id="KW-0131">Cell cycle</keyword>
<protein>
    <submittedName>
        <fullName evidence="2">Cell division cycle 5</fullName>
    </submittedName>
</protein>
<sequence>MGTEVLRPQDCLTHRTRTSPAAFHRRKTIFCGYSTGIPKVNKPVAKSEKPDHRRRSPVRYSPEKSTFSKRSASSGDLRYKKPELSNKNNPIAPEKIKILRRGESLMSIKDNANKCDENISVRVGLPDVYAGSAATMSPSPRALPVPSFFKKEGDQMCADDATKDLRRLLGLD</sequence>
<comment type="caution">
    <text evidence="2">The sequence shown here is derived from an EMBL/GenBank/DDBJ whole genome shotgun (WGS) entry which is preliminary data.</text>
</comment>
<organism evidence="2 3">
    <name type="scientific">Heracleum sosnowskyi</name>
    <dbReference type="NCBI Taxonomy" id="360622"/>
    <lineage>
        <taxon>Eukaryota</taxon>
        <taxon>Viridiplantae</taxon>
        <taxon>Streptophyta</taxon>
        <taxon>Embryophyta</taxon>
        <taxon>Tracheophyta</taxon>
        <taxon>Spermatophyta</taxon>
        <taxon>Magnoliopsida</taxon>
        <taxon>eudicotyledons</taxon>
        <taxon>Gunneridae</taxon>
        <taxon>Pentapetalae</taxon>
        <taxon>asterids</taxon>
        <taxon>campanulids</taxon>
        <taxon>Apiales</taxon>
        <taxon>Apiaceae</taxon>
        <taxon>Apioideae</taxon>
        <taxon>apioid superclade</taxon>
        <taxon>Tordylieae</taxon>
        <taxon>Tordyliinae</taxon>
        <taxon>Heracleum</taxon>
    </lineage>
</organism>
<name>A0AAD8IMD7_9APIA</name>
<evidence type="ECO:0000256" key="1">
    <source>
        <dbReference type="SAM" id="MobiDB-lite"/>
    </source>
</evidence>
<dbReference type="PANTHER" id="PTHR33670:SF1">
    <property type="entry name" value="OS09G0416300 PROTEIN"/>
    <property type="match status" value="1"/>
</dbReference>
<dbReference type="AlphaFoldDB" id="A0AAD8IMD7"/>
<proteinExistence type="predicted"/>
<dbReference type="PANTHER" id="PTHR33670">
    <property type="entry name" value="SPLICING FACTOR, PROLINE- AND GLUTAMINE-RICH-LIKE"/>
    <property type="match status" value="1"/>
</dbReference>
<dbReference type="Proteomes" id="UP001237642">
    <property type="component" value="Unassembled WGS sequence"/>
</dbReference>
<keyword evidence="2" id="KW-0132">Cell division</keyword>